<reference evidence="2 3" key="2">
    <citation type="submission" date="2017-10" db="EMBL/GenBank/DDBJ databases">
        <title>Extensive intraspecific genome diversity in a model arbuscular mycorrhizal fungus.</title>
        <authorList>
            <person name="Chen E.C.H."/>
            <person name="Morin E."/>
            <person name="Baudet D."/>
            <person name="Noel J."/>
            <person name="Ndikumana S."/>
            <person name="Charron P."/>
            <person name="St-Onge C."/>
            <person name="Giorgi J."/>
            <person name="Grigoriev I.V."/>
            <person name="Roux C."/>
            <person name="Martin F.M."/>
            <person name="Corradi N."/>
        </authorList>
    </citation>
    <scope>NUCLEOTIDE SEQUENCE [LARGE SCALE GENOMIC DNA]</scope>
    <source>
        <strain evidence="2 3">C2</strain>
    </source>
</reference>
<dbReference type="EMBL" id="LLXL01000080">
    <property type="protein sequence ID" value="PKK78500.1"/>
    <property type="molecule type" value="Genomic_DNA"/>
</dbReference>
<comment type="caution">
    <text evidence="2">The sequence shown here is derived from an EMBL/GenBank/DDBJ whole genome shotgun (WGS) entry which is preliminary data.</text>
</comment>
<dbReference type="VEuPathDB" id="FungiDB:FUN_021357"/>
<evidence type="ECO:0000313" key="2">
    <source>
        <dbReference type="EMBL" id="PKK78500.1"/>
    </source>
</evidence>
<dbReference type="Proteomes" id="UP000233469">
    <property type="component" value="Unassembled WGS sequence"/>
</dbReference>
<organism evidence="2 3">
    <name type="scientific">Rhizophagus irregularis</name>
    <dbReference type="NCBI Taxonomy" id="588596"/>
    <lineage>
        <taxon>Eukaryota</taxon>
        <taxon>Fungi</taxon>
        <taxon>Fungi incertae sedis</taxon>
        <taxon>Mucoromycota</taxon>
        <taxon>Glomeromycotina</taxon>
        <taxon>Glomeromycetes</taxon>
        <taxon>Glomerales</taxon>
        <taxon>Glomeraceae</taxon>
        <taxon>Rhizophagus</taxon>
    </lineage>
</organism>
<accession>A0A2N1NX62</accession>
<evidence type="ECO:0000313" key="3">
    <source>
        <dbReference type="Proteomes" id="UP000233469"/>
    </source>
</evidence>
<gene>
    <name evidence="2" type="ORF">RhiirC2_770127</name>
</gene>
<dbReference type="VEuPathDB" id="FungiDB:RhiirFUN_006428"/>
<keyword evidence="1" id="KW-0175">Coiled coil</keyword>
<dbReference type="OrthoDB" id="2305952at2759"/>
<dbReference type="AlphaFoldDB" id="A0A2N1NX62"/>
<feature type="coiled-coil region" evidence="1">
    <location>
        <begin position="17"/>
        <end position="51"/>
    </location>
</feature>
<evidence type="ECO:0000256" key="1">
    <source>
        <dbReference type="SAM" id="Coils"/>
    </source>
</evidence>
<sequence>MNQEQKEQYLLTWHNNLQKKETELLVKQNDLKLFEENLLSIEDQLHEKLQNNHCTCCKFNNLFLNNPDSLYAEWGVFKRTNTNSETRLGVTSIGEIYLSQTFQDLFDKWLTTDIGKEYKDHKLIATYVTKADLSWNANDWRLIDNPISKLFICEKSGRNKIKFIIE</sequence>
<name>A0A2N1NX62_9GLOM</name>
<protein>
    <submittedName>
        <fullName evidence="2">Uncharacterized protein</fullName>
    </submittedName>
</protein>
<reference evidence="2 3" key="1">
    <citation type="submission" date="2016-04" db="EMBL/GenBank/DDBJ databases">
        <title>Genome analyses suggest a sexual origin of heterokaryosis in a supposedly ancient asexual fungus.</title>
        <authorList>
            <person name="Ropars J."/>
            <person name="Sedzielewska K."/>
            <person name="Noel J."/>
            <person name="Charron P."/>
            <person name="Farinelli L."/>
            <person name="Marton T."/>
            <person name="Kruger M."/>
            <person name="Pelin A."/>
            <person name="Brachmann A."/>
            <person name="Corradi N."/>
        </authorList>
    </citation>
    <scope>NUCLEOTIDE SEQUENCE [LARGE SCALE GENOMIC DNA]</scope>
    <source>
        <strain evidence="2 3">C2</strain>
    </source>
</reference>
<proteinExistence type="predicted"/>